<evidence type="ECO:0000256" key="1">
    <source>
        <dbReference type="SAM" id="MobiDB-lite"/>
    </source>
</evidence>
<feature type="compositionally biased region" description="Polar residues" evidence="1">
    <location>
        <begin position="62"/>
        <end position="76"/>
    </location>
</feature>
<proteinExistence type="predicted"/>
<keyword evidence="2" id="KW-0732">Signal</keyword>
<feature type="region of interest" description="Disordered" evidence="1">
    <location>
        <begin position="54"/>
        <end position="84"/>
    </location>
</feature>
<dbReference type="AlphaFoldDB" id="A0A1H4FTA4"/>
<dbReference type="STRING" id="89524.SAMN05444370_1283"/>
<sequence>MQCKVRIVGVLRMTFALAMLVSLAGQSVAHAAHMAGMTAMQDMSASMAIGMADHQHHGHAMSTDTAGSKSTDTAASQERDPPQPCAWCDRAGGCAVFVAPPFTEVATPVARGSAPIRTDEATLRGRVGDFTERPPRLI</sequence>
<evidence type="ECO:0000256" key="2">
    <source>
        <dbReference type="SAM" id="SignalP"/>
    </source>
</evidence>
<evidence type="ECO:0008006" key="5">
    <source>
        <dbReference type="Google" id="ProtNLM"/>
    </source>
</evidence>
<evidence type="ECO:0000313" key="3">
    <source>
        <dbReference type="EMBL" id="SEB00371.1"/>
    </source>
</evidence>
<gene>
    <name evidence="3" type="ORF">SAMN05444370_1283</name>
</gene>
<dbReference type="Proteomes" id="UP000198703">
    <property type="component" value="Unassembled WGS sequence"/>
</dbReference>
<reference evidence="3 4" key="1">
    <citation type="submission" date="2016-10" db="EMBL/GenBank/DDBJ databases">
        <authorList>
            <person name="de Groot N.N."/>
        </authorList>
    </citation>
    <scope>NUCLEOTIDE SEQUENCE [LARGE SCALE GENOMIC DNA]</scope>
    <source>
        <strain evidence="3 4">DSM 15345</strain>
    </source>
</reference>
<accession>A0A1H4FTA4</accession>
<dbReference type="EMBL" id="FNQM01000028">
    <property type="protein sequence ID" value="SEB00371.1"/>
    <property type="molecule type" value="Genomic_DNA"/>
</dbReference>
<evidence type="ECO:0000313" key="4">
    <source>
        <dbReference type="Proteomes" id="UP000198703"/>
    </source>
</evidence>
<keyword evidence="4" id="KW-1185">Reference proteome</keyword>
<protein>
    <recommendedName>
        <fullName evidence="5">DUF2946 domain-containing protein</fullName>
    </recommendedName>
</protein>
<feature type="signal peptide" evidence="2">
    <location>
        <begin position="1"/>
        <end position="31"/>
    </location>
</feature>
<feature type="chain" id="PRO_5011633507" description="DUF2946 domain-containing protein" evidence="2">
    <location>
        <begin position="32"/>
        <end position="138"/>
    </location>
</feature>
<name>A0A1H4FTA4_9RHOB</name>
<organism evidence="3 4">
    <name type="scientific">Rubrimonas cliftonensis</name>
    <dbReference type="NCBI Taxonomy" id="89524"/>
    <lineage>
        <taxon>Bacteria</taxon>
        <taxon>Pseudomonadati</taxon>
        <taxon>Pseudomonadota</taxon>
        <taxon>Alphaproteobacteria</taxon>
        <taxon>Rhodobacterales</taxon>
        <taxon>Paracoccaceae</taxon>
        <taxon>Rubrimonas</taxon>
    </lineage>
</organism>